<accession>A0A3P7NKZ9</accession>
<dbReference type="EMBL" id="UYRU01108366">
    <property type="protein sequence ID" value="VDN43564.1"/>
    <property type="molecule type" value="Genomic_DNA"/>
</dbReference>
<evidence type="ECO:0000313" key="2">
    <source>
        <dbReference type="Proteomes" id="UP000281553"/>
    </source>
</evidence>
<evidence type="ECO:0000313" key="1">
    <source>
        <dbReference type="EMBL" id="VDN43564.1"/>
    </source>
</evidence>
<dbReference type="OrthoDB" id="6287700at2759"/>
<protein>
    <submittedName>
        <fullName evidence="1">Uncharacterized protein</fullName>
    </submittedName>
</protein>
<reference evidence="1 2" key="1">
    <citation type="submission" date="2018-11" db="EMBL/GenBank/DDBJ databases">
        <authorList>
            <consortium name="Pathogen Informatics"/>
        </authorList>
    </citation>
    <scope>NUCLEOTIDE SEQUENCE [LARGE SCALE GENOMIC DNA]</scope>
</reference>
<gene>
    <name evidence="1" type="ORF">DILT_LOCUS19122</name>
</gene>
<feature type="non-terminal residue" evidence="1">
    <location>
        <position position="124"/>
    </location>
</feature>
<dbReference type="AlphaFoldDB" id="A0A3P7NKZ9"/>
<keyword evidence="2" id="KW-1185">Reference proteome</keyword>
<dbReference type="Proteomes" id="UP000281553">
    <property type="component" value="Unassembled WGS sequence"/>
</dbReference>
<name>A0A3P7NKZ9_DIBLA</name>
<sequence length="124" mass="13547">MVLVGLSPGQVRLQLTVFTEDESLTGQLVSFVGDQNDRKLQPVSRLSKELIINVIPRLSLAFPPRMNPQILMSPHGRLRIRLPPSIATESSMGVKYSIDCPSSVVMHSTRFSTTELASVTASGL</sequence>
<organism evidence="1 2">
    <name type="scientific">Dibothriocephalus latus</name>
    <name type="common">Fish tapeworm</name>
    <name type="synonym">Diphyllobothrium latum</name>
    <dbReference type="NCBI Taxonomy" id="60516"/>
    <lineage>
        <taxon>Eukaryota</taxon>
        <taxon>Metazoa</taxon>
        <taxon>Spiralia</taxon>
        <taxon>Lophotrochozoa</taxon>
        <taxon>Platyhelminthes</taxon>
        <taxon>Cestoda</taxon>
        <taxon>Eucestoda</taxon>
        <taxon>Diphyllobothriidea</taxon>
        <taxon>Diphyllobothriidae</taxon>
        <taxon>Dibothriocephalus</taxon>
    </lineage>
</organism>
<proteinExistence type="predicted"/>